<feature type="transmembrane region" description="Helical" evidence="1">
    <location>
        <begin position="525"/>
        <end position="544"/>
    </location>
</feature>
<name>A0A9D1UWF2_9LACO</name>
<dbReference type="EMBL" id="DXFP01000022">
    <property type="protein sequence ID" value="HIX01702.1"/>
    <property type="molecule type" value="Genomic_DNA"/>
</dbReference>
<protein>
    <recommendedName>
        <fullName evidence="4">Membrane protein 6-pyruvoyl-tetrahydropterin synthase-related domain-containing protein</fullName>
    </recommendedName>
</protein>
<organism evidence="2 3">
    <name type="scientific">Candidatus Ligilactobacillus excrementigallinarum</name>
    <dbReference type="NCBI Taxonomy" id="2838641"/>
    <lineage>
        <taxon>Bacteria</taxon>
        <taxon>Bacillati</taxon>
        <taxon>Bacillota</taxon>
        <taxon>Bacilli</taxon>
        <taxon>Lactobacillales</taxon>
        <taxon>Lactobacillaceae</taxon>
        <taxon>Ligilactobacillus</taxon>
    </lineage>
</organism>
<dbReference type="AlphaFoldDB" id="A0A9D1UWF2"/>
<evidence type="ECO:0000313" key="3">
    <source>
        <dbReference type="Proteomes" id="UP000823963"/>
    </source>
</evidence>
<feature type="transmembrane region" description="Helical" evidence="1">
    <location>
        <begin position="342"/>
        <end position="362"/>
    </location>
</feature>
<keyword evidence="1" id="KW-0472">Membrane</keyword>
<accession>A0A9D1UWF2</accession>
<feature type="transmembrane region" description="Helical" evidence="1">
    <location>
        <begin position="75"/>
        <end position="95"/>
    </location>
</feature>
<feature type="transmembrane region" description="Helical" evidence="1">
    <location>
        <begin position="284"/>
        <end position="301"/>
    </location>
</feature>
<feature type="transmembrane region" description="Helical" evidence="1">
    <location>
        <begin position="228"/>
        <end position="251"/>
    </location>
</feature>
<evidence type="ECO:0000313" key="2">
    <source>
        <dbReference type="EMBL" id="HIX01702.1"/>
    </source>
</evidence>
<feature type="transmembrane region" description="Helical" evidence="1">
    <location>
        <begin position="192"/>
        <end position="216"/>
    </location>
</feature>
<evidence type="ECO:0000256" key="1">
    <source>
        <dbReference type="SAM" id="Phobius"/>
    </source>
</evidence>
<feature type="transmembrane region" description="Helical" evidence="1">
    <location>
        <begin position="101"/>
        <end position="122"/>
    </location>
</feature>
<keyword evidence="1" id="KW-0812">Transmembrane</keyword>
<reference evidence="2" key="1">
    <citation type="journal article" date="2021" name="PeerJ">
        <title>Extensive microbial diversity within the chicken gut microbiome revealed by metagenomics and culture.</title>
        <authorList>
            <person name="Gilroy R."/>
            <person name="Ravi A."/>
            <person name="Getino M."/>
            <person name="Pursley I."/>
            <person name="Horton D.L."/>
            <person name="Alikhan N.F."/>
            <person name="Baker D."/>
            <person name="Gharbi K."/>
            <person name="Hall N."/>
            <person name="Watson M."/>
            <person name="Adriaenssens E.M."/>
            <person name="Foster-Nyarko E."/>
            <person name="Jarju S."/>
            <person name="Secka A."/>
            <person name="Antonio M."/>
            <person name="Oren A."/>
            <person name="Chaudhuri R.R."/>
            <person name="La Ragione R."/>
            <person name="Hildebrand F."/>
            <person name="Pallen M.J."/>
        </authorList>
    </citation>
    <scope>NUCLEOTIDE SEQUENCE</scope>
    <source>
        <strain evidence="2">6627</strain>
    </source>
</reference>
<comment type="caution">
    <text evidence="2">The sequence shown here is derived from an EMBL/GenBank/DDBJ whole genome shotgun (WGS) entry which is preliminary data.</text>
</comment>
<keyword evidence="1" id="KW-1133">Transmembrane helix</keyword>
<feature type="transmembrane region" description="Helical" evidence="1">
    <location>
        <begin position="15"/>
        <end position="33"/>
    </location>
</feature>
<feature type="transmembrane region" description="Helical" evidence="1">
    <location>
        <begin position="374"/>
        <end position="392"/>
    </location>
</feature>
<evidence type="ECO:0008006" key="4">
    <source>
        <dbReference type="Google" id="ProtNLM"/>
    </source>
</evidence>
<gene>
    <name evidence="2" type="ORF">H9861_02990</name>
</gene>
<reference evidence="2" key="2">
    <citation type="submission" date="2021-04" db="EMBL/GenBank/DDBJ databases">
        <authorList>
            <person name="Gilroy R."/>
        </authorList>
    </citation>
    <scope>NUCLEOTIDE SEQUENCE</scope>
    <source>
        <strain evidence="2">6627</strain>
    </source>
</reference>
<proteinExistence type="predicted"/>
<feature type="transmembrane region" description="Helical" evidence="1">
    <location>
        <begin position="149"/>
        <end position="172"/>
    </location>
</feature>
<dbReference type="Proteomes" id="UP000823963">
    <property type="component" value="Unassembled WGS sequence"/>
</dbReference>
<sequence length="554" mass="62615">MQNIEKINHKFNPRVMRILLFILLSFCYLFIFVNDKGQAIIKAEFDGQFHFSRIMSLQNIWTSPVDFNYFNHTGIIVNLVYPWPMVYPIFLFIKLTHDVVLSYYIYLLIMTFVTLELTYWCVKKMKQSTVSAIVTATLYTFTMCRTSDIYFRMALGEVVGITFLPIVVLGIYRIFYQEQPQWVTLTIGMTLLVYSHVISVVMAATAVGIFFITSLIHKKLTKQKIVALVKATLTTIVLGLGFFVPMLQILLSVDLNKPGAYNLFQAASKPDDFLLKSISNTVDGTDTLSFVFLIIIVILIIKWKDIKGFFKDSLIVGLLFVIMSTQLFPWEPFQKIFAIIQFPWRFIGLATLLLSIAFSQVIVSYQKKSHKDGLKVALLVISAVVVGHFATLDSIGNINGLNIGNSSSFYTKAISKNALFNGRDDYAPKDTNLDVDVINNQMICANAAWHKLKAKVTANKVTYTYHSPNETTAFLPVYHYPGEKVIQNGVEIPAQASADGATYVNLVKGTNTFEISYGYTSLARLAWIISLIAAIIFNGLILISKRKHKQKLEK</sequence>
<feature type="transmembrane region" description="Helical" evidence="1">
    <location>
        <begin position="313"/>
        <end position="330"/>
    </location>
</feature>